<evidence type="ECO:0000313" key="3">
    <source>
        <dbReference type="EMBL" id="MFC6016330.1"/>
    </source>
</evidence>
<comment type="caution">
    <text evidence="3">The sequence shown here is derived from an EMBL/GenBank/DDBJ whole genome shotgun (WGS) entry which is preliminary data.</text>
</comment>
<keyword evidence="2" id="KW-0472">Membrane</keyword>
<dbReference type="Proteomes" id="UP001596203">
    <property type="component" value="Unassembled WGS sequence"/>
</dbReference>
<reference evidence="4" key="1">
    <citation type="journal article" date="2019" name="Int. J. Syst. Evol. Microbiol.">
        <title>The Global Catalogue of Microorganisms (GCM) 10K type strain sequencing project: providing services to taxonomists for standard genome sequencing and annotation.</title>
        <authorList>
            <consortium name="The Broad Institute Genomics Platform"/>
            <consortium name="The Broad Institute Genome Sequencing Center for Infectious Disease"/>
            <person name="Wu L."/>
            <person name="Ma J."/>
        </authorList>
    </citation>
    <scope>NUCLEOTIDE SEQUENCE [LARGE SCALE GENOMIC DNA]</scope>
    <source>
        <strain evidence="4">ZS-35-S2</strain>
    </source>
</reference>
<accession>A0ABW1K478</accession>
<evidence type="ECO:0000313" key="4">
    <source>
        <dbReference type="Proteomes" id="UP001596203"/>
    </source>
</evidence>
<keyword evidence="2" id="KW-1133">Transmembrane helix</keyword>
<keyword evidence="2" id="KW-0812">Transmembrane</keyword>
<evidence type="ECO:0000256" key="1">
    <source>
        <dbReference type="SAM" id="MobiDB-lite"/>
    </source>
</evidence>
<evidence type="ECO:0000256" key="2">
    <source>
        <dbReference type="SAM" id="Phobius"/>
    </source>
</evidence>
<sequence length="111" mass="11820">MSVLHRTRTAPADPAVPASRAPDGPTATPAASGSARTRLGPTWLRVCAVGVTSVVLLVFMLQNTRDVEVTFLWMHGTLPLVLALLIAGVGMAVLAMVVGAVRLTRRDRRQH</sequence>
<feature type="transmembrane region" description="Helical" evidence="2">
    <location>
        <begin position="81"/>
        <end position="101"/>
    </location>
</feature>
<proteinExistence type="predicted"/>
<dbReference type="EMBL" id="JBHSPR010000007">
    <property type="protein sequence ID" value="MFC6016330.1"/>
    <property type="molecule type" value="Genomic_DNA"/>
</dbReference>
<organism evidence="3 4">
    <name type="scientific">Plantactinospora solaniradicis</name>
    <dbReference type="NCBI Taxonomy" id="1723736"/>
    <lineage>
        <taxon>Bacteria</taxon>
        <taxon>Bacillati</taxon>
        <taxon>Actinomycetota</taxon>
        <taxon>Actinomycetes</taxon>
        <taxon>Micromonosporales</taxon>
        <taxon>Micromonosporaceae</taxon>
        <taxon>Plantactinospora</taxon>
    </lineage>
</organism>
<feature type="region of interest" description="Disordered" evidence="1">
    <location>
        <begin position="1"/>
        <end position="35"/>
    </location>
</feature>
<keyword evidence="4" id="KW-1185">Reference proteome</keyword>
<dbReference type="RefSeq" id="WP_377419596.1">
    <property type="nucleotide sequence ID" value="NZ_JBHSPR010000007.1"/>
</dbReference>
<protein>
    <submittedName>
        <fullName evidence="3">Lipopolysaccharide assembly LapA domain-containing protein</fullName>
    </submittedName>
</protein>
<gene>
    <name evidence="3" type="ORF">ACFP2T_08975</name>
</gene>
<feature type="transmembrane region" description="Helical" evidence="2">
    <location>
        <begin position="42"/>
        <end position="61"/>
    </location>
</feature>
<name>A0ABW1K478_9ACTN</name>